<dbReference type="Pfam" id="PF13155">
    <property type="entry name" value="Toprim_2"/>
    <property type="match status" value="1"/>
</dbReference>
<keyword evidence="19" id="KW-1185">Reference proteome</keyword>
<keyword evidence="11 12" id="KW-0804">Transcription</keyword>
<dbReference type="SUPFAM" id="SSF57783">
    <property type="entry name" value="Zinc beta-ribbon"/>
    <property type="match status" value="1"/>
</dbReference>
<dbReference type="InterPro" id="IPR006171">
    <property type="entry name" value="TOPRIM_dom"/>
</dbReference>
<evidence type="ECO:0000256" key="1">
    <source>
        <dbReference type="ARBA" id="ARBA00022478"/>
    </source>
</evidence>
<evidence type="ECO:0000256" key="8">
    <source>
        <dbReference type="ARBA" id="ARBA00022833"/>
    </source>
</evidence>
<dbReference type="PANTHER" id="PTHR30313:SF2">
    <property type="entry name" value="DNA PRIMASE"/>
    <property type="match status" value="1"/>
</dbReference>
<dbReference type="GO" id="GO:0005737">
    <property type="term" value="C:cytoplasm"/>
    <property type="evidence" value="ECO:0007669"/>
    <property type="project" value="TreeGrafter"/>
</dbReference>
<dbReference type="CDD" id="cd03364">
    <property type="entry name" value="TOPRIM_DnaG_primases"/>
    <property type="match status" value="1"/>
</dbReference>
<comment type="subunit">
    <text evidence="12">Monomer. Interacts with DnaB.</text>
</comment>
<dbReference type="GO" id="GO:1990077">
    <property type="term" value="C:primosome complex"/>
    <property type="evidence" value="ECO:0007669"/>
    <property type="project" value="UniProtKB-KW"/>
</dbReference>
<dbReference type="Gene3D" id="1.10.860.10">
    <property type="entry name" value="DNAb Helicase, Chain A"/>
    <property type="match status" value="1"/>
</dbReference>
<dbReference type="PANTHER" id="PTHR30313">
    <property type="entry name" value="DNA PRIMASE"/>
    <property type="match status" value="1"/>
</dbReference>
<protein>
    <recommendedName>
        <fullName evidence="12 13">DNA primase</fullName>
        <ecNumber evidence="12">2.7.7.101</ecNumber>
    </recommendedName>
</protein>
<dbReference type="EMBL" id="CP041722">
    <property type="protein sequence ID" value="QEX38812.1"/>
    <property type="molecule type" value="Genomic_DNA"/>
</dbReference>
<keyword evidence="9" id="KW-0460">Magnesium</keyword>
<dbReference type="Proteomes" id="UP000293637">
    <property type="component" value="Unassembled WGS sequence"/>
</dbReference>
<feature type="zinc finger region" description="CHC2-type" evidence="12 14">
    <location>
        <begin position="38"/>
        <end position="62"/>
    </location>
</feature>
<dbReference type="InterPro" id="IPR050219">
    <property type="entry name" value="DnaG_primase"/>
</dbReference>
<dbReference type="GeneID" id="58089644"/>
<dbReference type="Gene3D" id="3.90.980.10">
    <property type="entry name" value="DNA primase, catalytic core, N-terminal domain"/>
    <property type="match status" value="1"/>
</dbReference>
<dbReference type="OMA" id="QQPKYMN"/>
<evidence type="ECO:0000256" key="3">
    <source>
        <dbReference type="ARBA" id="ARBA00022679"/>
    </source>
</evidence>
<evidence type="ECO:0000256" key="5">
    <source>
        <dbReference type="ARBA" id="ARBA00022705"/>
    </source>
</evidence>
<dbReference type="EMBL" id="SCHB01000009">
    <property type="protein sequence ID" value="TBW70641.1"/>
    <property type="molecule type" value="Genomic_DNA"/>
</dbReference>
<keyword evidence="2 12" id="KW-0639">Primosome</keyword>
<dbReference type="InterPro" id="IPR037068">
    <property type="entry name" value="DNA_primase_core_N_sf"/>
</dbReference>
<evidence type="ECO:0000256" key="2">
    <source>
        <dbReference type="ARBA" id="ARBA00022515"/>
    </source>
</evidence>
<dbReference type="InterPro" id="IPR030846">
    <property type="entry name" value="DnaG_bac"/>
</dbReference>
<dbReference type="InterPro" id="IPR048453">
    <property type="entry name" value="DnaG_cat_HB"/>
</dbReference>
<dbReference type="EC" id="2.7.7.101" evidence="12"/>
<keyword evidence="7 12" id="KW-0863">Zinc-finger</keyword>
<evidence type="ECO:0000313" key="19">
    <source>
        <dbReference type="Proteomes" id="UP000325462"/>
    </source>
</evidence>
<evidence type="ECO:0000256" key="14">
    <source>
        <dbReference type="PIRSR" id="PIRSR002811-1"/>
    </source>
</evidence>
<evidence type="ECO:0000313" key="18">
    <source>
        <dbReference type="Proteomes" id="UP000293637"/>
    </source>
</evidence>
<dbReference type="GO" id="GO:0008270">
    <property type="term" value="F:zinc ion binding"/>
    <property type="evidence" value="ECO:0007669"/>
    <property type="project" value="UniProtKB-UniRule"/>
</dbReference>
<evidence type="ECO:0000256" key="13">
    <source>
        <dbReference type="PIRNR" id="PIRNR002811"/>
    </source>
</evidence>
<comment type="catalytic activity">
    <reaction evidence="12">
        <text>ssDNA + n NTP = ssDNA/pppN(pN)n-1 hybrid + (n-1) diphosphate.</text>
        <dbReference type="EC" id="2.7.7.101"/>
    </reaction>
</comment>
<keyword evidence="1 12" id="KW-0240">DNA-directed RNA polymerase</keyword>
<dbReference type="GO" id="GO:0006269">
    <property type="term" value="P:DNA replication, synthesis of primer"/>
    <property type="evidence" value="ECO:0007669"/>
    <property type="project" value="UniProtKB-UniRule"/>
</dbReference>
<dbReference type="RefSeq" id="WP_002478118.1">
    <property type="nucleotide sequence ID" value="NZ_CAXOPE010000010.1"/>
</dbReference>
<dbReference type="AlphaFoldDB" id="A0A292DE70"/>
<reference evidence="17 18" key="1">
    <citation type="journal article" date="2019" name="Sci. Transl. Med.">
        <title>Quorum sensing between bacterial species on the skin protects against epidermal injury in atopic dermatitis.</title>
        <authorList>
            <person name="Williams M.R."/>
        </authorList>
    </citation>
    <scope>NUCLEOTIDE SEQUENCE [LARGE SCALE GENOMIC DNA]</scope>
    <source>
        <strain evidence="17 18">E7</strain>
    </source>
</reference>
<dbReference type="PIRSF" id="PIRSF002811">
    <property type="entry name" value="DnaG"/>
    <property type="match status" value="1"/>
</dbReference>
<dbReference type="Pfam" id="PF01807">
    <property type="entry name" value="Zn_ribbon_DnaG"/>
    <property type="match status" value="1"/>
</dbReference>
<keyword evidence="5 12" id="KW-0235">DNA replication</keyword>
<dbReference type="HAMAP" id="MF_00974">
    <property type="entry name" value="DNA_primase_DnaG"/>
    <property type="match status" value="1"/>
</dbReference>
<dbReference type="Pfam" id="PF08275">
    <property type="entry name" value="DNAG_N"/>
    <property type="match status" value="1"/>
</dbReference>
<evidence type="ECO:0000256" key="7">
    <source>
        <dbReference type="ARBA" id="ARBA00022771"/>
    </source>
</evidence>
<dbReference type="PROSITE" id="PS50880">
    <property type="entry name" value="TOPRIM"/>
    <property type="match status" value="1"/>
</dbReference>
<dbReference type="GO" id="GO:0003899">
    <property type="term" value="F:DNA-directed RNA polymerase activity"/>
    <property type="evidence" value="ECO:0007669"/>
    <property type="project" value="UniProtKB-UniRule"/>
</dbReference>
<comment type="domain">
    <text evidence="12">Contains an N-terminal zinc-binding domain, a central core domain that contains the primase activity, and a C-terminal DnaB-binding domain.</text>
</comment>
<dbReference type="Pfam" id="PF21650">
    <property type="entry name" value="DnaG_cat_HB"/>
    <property type="match status" value="1"/>
</dbReference>
<comment type="function">
    <text evidence="12 13">RNA polymerase that catalyzes the synthesis of short RNA molecules used as primers for DNA polymerase during DNA replication.</text>
</comment>
<evidence type="ECO:0000313" key="16">
    <source>
        <dbReference type="EMBL" id="QEX38812.1"/>
    </source>
</evidence>
<dbReference type="InterPro" id="IPR034151">
    <property type="entry name" value="TOPRIM_DnaG_bac"/>
</dbReference>
<comment type="cofactor">
    <cofactor evidence="12 13 14">
        <name>Zn(2+)</name>
        <dbReference type="ChEBI" id="CHEBI:29105"/>
    </cofactor>
    <text evidence="12 13 14">Binds 1 zinc ion per monomer.</text>
</comment>
<evidence type="ECO:0000256" key="11">
    <source>
        <dbReference type="ARBA" id="ARBA00023163"/>
    </source>
</evidence>
<dbReference type="InterPro" id="IPR006295">
    <property type="entry name" value="DNA_primase_DnaG"/>
</dbReference>
<evidence type="ECO:0000256" key="4">
    <source>
        <dbReference type="ARBA" id="ARBA00022695"/>
    </source>
</evidence>
<evidence type="ECO:0000256" key="6">
    <source>
        <dbReference type="ARBA" id="ARBA00022723"/>
    </source>
</evidence>
<keyword evidence="4 12" id="KW-0548">Nucleotidyltransferase</keyword>
<dbReference type="Gene3D" id="3.90.580.10">
    <property type="entry name" value="Zinc finger, CHC2-type domain"/>
    <property type="match status" value="1"/>
</dbReference>
<dbReference type="Gene3D" id="3.40.1360.10">
    <property type="match status" value="1"/>
</dbReference>
<dbReference type="SUPFAM" id="SSF56731">
    <property type="entry name" value="DNA primase core"/>
    <property type="match status" value="1"/>
</dbReference>
<evidence type="ECO:0000313" key="17">
    <source>
        <dbReference type="EMBL" id="TBW70641.1"/>
    </source>
</evidence>
<dbReference type="InterPro" id="IPR016136">
    <property type="entry name" value="DNA_helicase_N/primase_C"/>
</dbReference>
<evidence type="ECO:0000256" key="10">
    <source>
        <dbReference type="ARBA" id="ARBA00023125"/>
    </source>
</evidence>
<dbReference type="SMART" id="SM00493">
    <property type="entry name" value="TOPRIM"/>
    <property type="match status" value="1"/>
</dbReference>
<proteinExistence type="inferred from homology"/>
<dbReference type="GO" id="GO:0000428">
    <property type="term" value="C:DNA-directed RNA polymerase complex"/>
    <property type="evidence" value="ECO:0007669"/>
    <property type="project" value="UniProtKB-KW"/>
</dbReference>
<evidence type="ECO:0000256" key="9">
    <source>
        <dbReference type="ARBA" id="ARBA00022842"/>
    </source>
</evidence>
<keyword evidence="3 12" id="KW-0808">Transferase</keyword>
<name>A0A292DE70_STALU</name>
<evidence type="ECO:0000259" key="15">
    <source>
        <dbReference type="PROSITE" id="PS50880"/>
    </source>
</evidence>
<dbReference type="GO" id="GO:0003677">
    <property type="term" value="F:DNA binding"/>
    <property type="evidence" value="ECO:0007669"/>
    <property type="project" value="UniProtKB-KW"/>
</dbReference>
<dbReference type="Gene3D" id="1.20.50.20">
    <property type="entry name" value="DnaG, RNA polymerase domain, helical bundle"/>
    <property type="match status" value="1"/>
</dbReference>
<dbReference type="NCBIfam" id="TIGR01391">
    <property type="entry name" value="dnaG"/>
    <property type="match status" value="1"/>
</dbReference>
<comment type="similarity">
    <text evidence="12 13">Belongs to the DnaG primase family.</text>
</comment>
<dbReference type="FunFam" id="3.90.980.10:FF:000001">
    <property type="entry name" value="DNA primase"/>
    <property type="match status" value="1"/>
</dbReference>
<keyword evidence="8 12" id="KW-0862">Zinc</keyword>
<dbReference type="FunFam" id="3.90.580.10:FF:000001">
    <property type="entry name" value="DNA primase"/>
    <property type="match status" value="1"/>
</dbReference>
<dbReference type="InterPro" id="IPR002694">
    <property type="entry name" value="Znf_CHC2"/>
</dbReference>
<reference evidence="16 19" key="2">
    <citation type="submission" date="2019-07" db="EMBL/GenBank/DDBJ databases">
        <title>Comparative genome analysis of staphylococcus lugdunensis shows clonal complex-dependent diversity of the putative virulence factor, ess/type vii locus.</title>
        <authorList>
            <person name="Lebeurre J."/>
            <person name="Dahyot S."/>
            <person name="Diene S."/>
            <person name="Paulay A."/>
            <person name="Aubourg M."/>
            <person name="Argemi X."/>
            <person name="Giard J.-C."/>
            <person name="Tournier I."/>
            <person name="Francois P."/>
            <person name="Pestel-Caron M."/>
        </authorList>
    </citation>
    <scope>NUCLEOTIDE SEQUENCE [LARGE SCALE GENOMIC DNA]</scope>
    <source>
        <strain evidence="16 19">SL13</strain>
    </source>
</reference>
<dbReference type="SMART" id="SM00400">
    <property type="entry name" value="ZnF_CHCC"/>
    <property type="match status" value="1"/>
</dbReference>
<organism evidence="17 18">
    <name type="scientific">Staphylococcus lugdunensis</name>
    <dbReference type="NCBI Taxonomy" id="28035"/>
    <lineage>
        <taxon>Bacteria</taxon>
        <taxon>Bacillati</taxon>
        <taxon>Bacillota</taxon>
        <taxon>Bacilli</taxon>
        <taxon>Bacillales</taxon>
        <taxon>Staphylococcaceae</taxon>
        <taxon>Staphylococcus</taxon>
    </lineage>
</organism>
<gene>
    <name evidence="12 17" type="primary">dnaG</name>
    <name evidence="17" type="ORF">EQ812_11305</name>
    <name evidence="16" type="ORF">FO454_07935</name>
</gene>
<dbReference type="InterPro" id="IPR036977">
    <property type="entry name" value="DNA_primase_Znf_CHC2"/>
</dbReference>
<sequence>MRIEQSVINEIKEKTDILDLVSEYVKLEKRGRNYIGLCPFHDEKTPSFTVSEDKQICHCFGCKKGGNVFQFTQDIKDISFVEAVKELGARVNINVDIGTPSETPQIASDDLKMIEMHELMQTYYQYALLKTVEGEEALNYLKQRGFTDELIQQRGIGYAPDNAHFCLDFLTKNDYDIELAYEAGLLSRNEENFSYYDRFRDRIMFPLNNAQGRIVGYSGRTYRNQEPKYLNSPETPIFQKRRLLYNLDYARKRIRKNDEVILLEGFMDVIKSDAAGLKHVVASMGTALSQEHITFLKKLTSNVTLMFDGDFAGREAALKTGQVLLQQGLNVYIIQLPNDMDPDEYIVKYGKEEFLNFVATEKKSFIVFKYKTKQDEIQHNDLAYERYLKEAIQDVAFVQSNILKNKIVQDVAGVFNIEANRLNNEIAQQSHSITEYDYDNYYSGAYFHDNQPMHAPQIDNFNHLNKREKAERGLLKHFMNDKDTFLNYAANINSQLFSNPSFKQIFEILKDFYAENDNYHISDFIQYTDSSDLREMMISLDNYDLNLEPFDHEIEDYIATLMENNDEDSIEILNHKLNEAQRTGDIDMVKYYLQMIVQKNQQRM</sequence>
<dbReference type="InterPro" id="IPR013264">
    <property type="entry name" value="DNAG_N"/>
</dbReference>
<dbReference type="Proteomes" id="UP000325462">
    <property type="component" value="Chromosome"/>
</dbReference>
<feature type="domain" description="Toprim" evidence="15">
    <location>
        <begin position="258"/>
        <end position="339"/>
    </location>
</feature>
<evidence type="ECO:0000256" key="12">
    <source>
        <dbReference type="HAMAP-Rule" id="MF_00974"/>
    </source>
</evidence>
<keyword evidence="10 12" id="KW-0238">DNA-binding</keyword>
<keyword evidence="6 12" id="KW-0479">Metal-binding</keyword>
<accession>A0A292DE70</accession>